<proteinExistence type="predicted"/>
<dbReference type="RefSeq" id="WP_296089668.1">
    <property type="nucleotide sequence ID" value="NZ_CAUOSC010000012.1"/>
</dbReference>
<comment type="caution">
    <text evidence="1">The sequence shown here is derived from an EMBL/GenBank/DDBJ whole genome shotgun (WGS) entry which is preliminary data.</text>
</comment>
<name>A0A929RZN3_9BACT</name>
<dbReference type="AlphaFoldDB" id="A0A929RZN3"/>
<dbReference type="Proteomes" id="UP000704068">
    <property type="component" value="Unassembled WGS sequence"/>
</dbReference>
<reference evidence="1" key="1">
    <citation type="submission" date="2020-04" db="EMBL/GenBank/DDBJ databases">
        <title>Deep metagenomics examines the oral microbiome during advanced dental caries in children, revealing novel taxa and co-occurrences with host molecules.</title>
        <authorList>
            <person name="Baker J.L."/>
            <person name="Morton J.T."/>
            <person name="Dinis M."/>
            <person name="Alvarez R."/>
            <person name="Tran N.C."/>
            <person name="Knight R."/>
            <person name="Edlund A."/>
        </authorList>
    </citation>
    <scope>NUCLEOTIDE SEQUENCE</scope>
    <source>
        <strain evidence="1">JCVI_34_bin.1</strain>
    </source>
</reference>
<accession>A0A929RZN3</accession>
<protein>
    <submittedName>
        <fullName evidence="1">Uncharacterized protein</fullName>
    </submittedName>
</protein>
<organism evidence="1 2">
    <name type="scientific">Alloprevotella tannerae</name>
    <dbReference type="NCBI Taxonomy" id="76122"/>
    <lineage>
        <taxon>Bacteria</taxon>
        <taxon>Pseudomonadati</taxon>
        <taxon>Bacteroidota</taxon>
        <taxon>Bacteroidia</taxon>
        <taxon>Bacteroidales</taxon>
        <taxon>Prevotellaceae</taxon>
        <taxon>Alloprevotella</taxon>
    </lineage>
</organism>
<evidence type="ECO:0000313" key="1">
    <source>
        <dbReference type="EMBL" id="MBF0970609.1"/>
    </source>
</evidence>
<gene>
    <name evidence="1" type="ORF">HXK21_06155</name>
</gene>
<sequence length="107" mass="11716">MKHYKFQLNGQTITLSYDGNGDSLQNFLIDGKAPQVSGEQLPAFVAAIVLALFEHDVEVVHDDEPDVITLKPSWAGWVSPAELMNEKSNISKNLHAPEIPSGEGNLM</sequence>
<evidence type="ECO:0000313" key="2">
    <source>
        <dbReference type="Proteomes" id="UP000704068"/>
    </source>
</evidence>
<dbReference type="EMBL" id="JABZGR010000017">
    <property type="protein sequence ID" value="MBF0970609.1"/>
    <property type="molecule type" value="Genomic_DNA"/>
</dbReference>